<feature type="transmembrane region" description="Helical" evidence="6">
    <location>
        <begin position="184"/>
        <end position="201"/>
    </location>
</feature>
<evidence type="ECO:0000256" key="1">
    <source>
        <dbReference type="ARBA" id="ARBA00004651"/>
    </source>
</evidence>
<keyword evidence="4 6" id="KW-1133">Transmembrane helix</keyword>
<dbReference type="Proteomes" id="UP000014174">
    <property type="component" value="Unassembled WGS sequence"/>
</dbReference>
<accession>R9H006</accession>
<sequence length="519" mass="57723">MGAANRVVKNTGILYAKMGITVFMSLYTTRLILGSLGVADFGIFSLIGGAIAMLTFLNTAMAATTQRFMSFAEGVGDKLKQQSIFNVSVILHICIAVLVLIILEVVGYFLFKGVFKIPLDRLYSAKVIYQFMIVSTLFTIVSVPYDAVINAHENMWLYSIIGILESVLKLGTAFYVVKTSYDKLIVYGLLTAILTVILLIVRRIYCKRKYAECEINFKVYFDKSIFKDLTKFAAWAFLGSSTSILAFYGQGIVLNSFFGTAINTTQGITNQVSGQLSAFAGTMLKALNPVIGKSEGAGDRSLMLRASMMGSKISFFLLMFFFIPVMLETPYIFHLWLKDVPAYTVIFCRLLLIKNLIDQLFITLATSISATGKIKKFQIYSSILYCFPLVVSIIFFKMGYPPYTLYVIFIIHATISSCVTLHFAKVNCDLSISYFLKSVVLRCVGSYLLVLLLSAIPLFIIPDPSILRLLLVVSLSSVLFLLAIWFIGFTTEERLGVSNFLHLLLGKILPKKSVSVSEV</sequence>
<keyword evidence="3 6" id="KW-0812">Transmembrane</keyword>
<evidence type="ECO:0000256" key="5">
    <source>
        <dbReference type="ARBA" id="ARBA00023136"/>
    </source>
</evidence>
<dbReference type="EMBL" id="AQPN01000079">
    <property type="protein sequence ID" value="EOR94564.1"/>
    <property type="molecule type" value="Genomic_DNA"/>
</dbReference>
<evidence type="ECO:0000313" key="7">
    <source>
        <dbReference type="EMBL" id="EOR94564.1"/>
    </source>
</evidence>
<evidence type="ECO:0000256" key="4">
    <source>
        <dbReference type="ARBA" id="ARBA00022989"/>
    </source>
</evidence>
<feature type="transmembrane region" description="Helical" evidence="6">
    <location>
        <begin position="155"/>
        <end position="178"/>
    </location>
</feature>
<dbReference type="RefSeq" id="WP_016195396.1">
    <property type="nucleotide sequence ID" value="NZ_AQPN01000079.1"/>
</dbReference>
<evidence type="ECO:0000313" key="8">
    <source>
        <dbReference type="Proteomes" id="UP000014174"/>
    </source>
</evidence>
<keyword evidence="8" id="KW-1185">Reference proteome</keyword>
<evidence type="ECO:0000256" key="2">
    <source>
        <dbReference type="ARBA" id="ARBA00022475"/>
    </source>
</evidence>
<protein>
    <submittedName>
        <fullName evidence="7">Membrane protein involved in the export of O-antigen, teichoic acid lipoteichoic acid</fullName>
    </submittedName>
</protein>
<reference evidence="7 8" key="1">
    <citation type="journal article" date="2013" name="Genome Announc.">
        <title>Draft Genome Sequence of Arcticibacter svalbardensis Strain MN12-7T, a Member of the Family Sphingobacteriaceae Isolated from an Arctic Soil Sample.</title>
        <authorList>
            <person name="Shivaji S."/>
            <person name="Ara S."/>
            <person name="Prasad S."/>
            <person name="Manasa B.P."/>
            <person name="Begum Z."/>
            <person name="Singh A."/>
            <person name="Kumar Pinnaka A."/>
        </authorList>
    </citation>
    <scope>NUCLEOTIDE SEQUENCE [LARGE SCALE GENOMIC DNA]</scope>
    <source>
        <strain evidence="7 8">MN12-7</strain>
    </source>
</reference>
<dbReference type="GO" id="GO:0005886">
    <property type="term" value="C:plasma membrane"/>
    <property type="evidence" value="ECO:0007669"/>
    <property type="project" value="UniProtKB-SubCell"/>
</dbReference>
<dbReference type="InterPro" id="IPR050833">
    <property type="entry name" value="Poly_Biosynth_Transport"/>
</dbReference>
<feature type="transmembrane region" description="Helical" evidence="6">
    <location>
        <begin position="403"/>
        <end position="427"/>
    </location>
</feature>
<feature type="transmembrane region" description="Helical" evidence="6">
    <location>
        <begin position="84"/>
        <end position="111"/>
    </location>
</feature>
<dbReference type="eggNOG" id="COG0534">
    <property type="taxonomic scope" value="Bacteria"/>
</dbReference>
<name>R9H006_9SPHI</name>
<evidence type="ECO:0000256" key="6">
    <source>
        <dbReference type="SAM" id="Phobius"/>
    </source>
</evidence>
<evidence type="ECO:0000256" key="3">
    <source>
        <dbReference type="ARBA" id="ARBA00022692"/>
    </source>
</evidence>
<dbReference type="PATRIC" id="fig|1150600.3.peg.2136"/>
<dbReference type="PANTHER" id="PTHR30250:SF26">
    <property type="entry name" value="PSMA PROTEIN"/>
    <property type="match status" value="1"/>
</dbReference>
<feature type="transmembrane region" description="Helical" evidence="6">
    <location>
        <begin position="41"/>
        <end position="63"/>
    </location>
</feature>
<organism evidence="7 8">
    <name type="scientific">Arcticibacter svalbardensis MN12-7</name>
    <dbReference type="NCBI Taxonomy" id="1150600"/>
    <lineage>
        <taxon>Bacteria</taxon>
        <taxon>Pseudomonadati</taxon>
        <taxon>Bacteroidota</taxon>
        <taxon>Sphingobacteriia</taxon>
        <taxon>Sphingobacteriales</taxon>
        <taxon>Sphingobacteriaceae</taxon>
        <taxon>Arcticibacter</taxon>
    </lineage>
</organism>
<feature type="transmembrane region" description="Helical" evidence="6">
    <location>
        <begin position="466"/>
        <end position="487"/>
    </location>
</feature>
<dbReference type="PANTHER" id="PTHR30250">
    <property type="entry name" value="PST FAMILY PREDICTED COLANIC ACID TRANSPORTER"/>
    <property type="match status" value="1"/>
</dbReference>
<keyword evidence="2" id="KW-1003">Cell membrane</keyword>
<feature type="transmembrane region" description="Helical" evidence="6">
    <location>
        <begin position="313"/>
        <end position="336"/>
    </location>
</feature>
<comment type="caution">
    <text evidence="7">The sequence shown here is derived from an EMBL/GenBank/DDBJ whole genome shotgun (WGS) entry which is preliminary data.</text>
</comment>
<dbReference type="STRING" id="1150600.ADIARSV_2162"/>
<dbReference type="AlphaFoldDB" id="R9H006"/>
<feature type="transmembrane region" description="Helical" evidence="6">
    <location>
        <begin position="123"/>
        <end position="143"/>
    </location>
</feature>
<keyword evidence="5 6" id="KW-0472">Membrane</keyword>
<feature type="transmembrane region" description="Helical" evidence="6">
    <location>
        <begin position="377"/>
        <end position="397"/>
    </location>
</feature>
<comment type="subcellular location">
    <subcellularLocation>
        <location evidence="1">Cell membrane</location>
        <topology evidence="1">Multi-pass membrane protein</topology>
    </subcellularLocation>
</comment>
<gene>
    <name evidence="7" type="ORF">ADIARSV_2162</name>
</gene>
<feature type="transmembrane region" description="Helical" evidence="6">
    <location>
        <begin position="12"/>
        <end position="29"/>
    </location>
</feature>
<feature type="transmembrane region" description="Helical" evidence="6">
    <location>
        <begin position="439"/>
        <end position="460"/>
    </location>
</feature>
<proteinExistence type="predicted"/>